<dbReference type="RefSeq" id="WP_091610092.1">
    <property type="nucleotide sequence ID" value="NZ_FNNC01000001.1"/>
</dbReference>
<reference evidence="2 3" key="1">
    <citation type="submission" date="2016-10" db="EMBL/GenBank/DDBJ databases">
        <authorList>
            <person name="de Groot N.N."/>
        </authorList>
    </citation>
    <scope>NUCLEOTIDE SEQUENCE [LARGE SCALE GENOMIC DNA]</scope>
    <source>
        <strain evidence="2 3">DSM 23126</strain>
    </source>
</reference>
<keyword evidence="1" id="KW-0472">Membrane</keyword>
<feature type="transmembrane region" description="Helical" evidence="1">
    <location>
        <begin position="38"/>
        <end position="55"/>
    </location>
</feature>
<evidence type="ECO:0000313" key="2">
    <source>
        <dbReference type="EMBL" id="SDW01019.1"/>
    </source>
</evidence>
<keyword evidence="1" id="KW-0812">Transmembrane</keyword>
<dbReference type="Proteomes" id="UP000199488">
    <property type="component" value="Unassembled WGS sequence"/>
</dbReference>
<proteinExistence type="predicted"/>
<dbReference type="AlphaFoldDB" id="A0A1H2Q3G0"/>
<evidence type="ECO:0000313" key="3">
    <source>
        <dbReference type="Proteomes" id="UP000199488"/>
    </source>
</evidence>
<feature type="transmembrane region" description="Helical" evidence="1">
    <location>
        <begin position="12"/>
        <end position="32"/>
    </location>
</feature>
<sequence>MKRRTINSYFILFWLIIGIWNIGLGIIVGLVLQSYVWAFIHVLAGALCLIITEAIRRGKLQVKQGKESHLHESDQ</sequence>
<name>A0A1H2Q3G0_9BACI</name>
<gene>
    <name evidence="2" type="ORF">SAMN05421781_0097</name>
</gene>
<keyword evidence="3" id="KW-1185">Reference proteome</keyword>
<protein>
    <submittedName>
        <fullName evidence="2">Uncharacterized protein</fullName>
    </submittedName>
</protein>
<accession>A0A1H2Q3G0</accession>
<keyword evidence="1" id="KW-1133">Transmembrane helix</keyword>
<dbReference type="EMBL" id="FNNC01000001">
    <property type="protein sequence ID" value="SDW01019.1"/>
    <property type="molecule type" value="Genomic_DNA"/>
</dbReference>
<evidence type="ECO:0000256" key="1">
    <source>
        <dbReference type="SAM" id="Phobius"/>
    </source>
</evidence>
<dbReference type="OrthoDB" id="9893217at2"/>
<organism evidence="2 3">
    <name type="scientific">Marinococcus luteus</name>
    <dbReference type="NCBI Taxonomy" id="1122204"/>
    <lineage>
        <taxon>Bacteria</taxon>
        <taxon>Bacillati</taxon>
        <taxon>Bacillota</taxon>
        <taxon>Bacilli</taxon>
        <taxon>Bacillales</taxon>
        <taxon>Bacillaceae</taxon>
        <taxon>Marinococcus</taxon>
    </lineage>
</organism>
<dbReference type="STRING" id="1122204.SAMN05421781_0097"/>